<keyword evidence="4" id="KW-1185">Reference proteome</keyword>
<feature type="compositionally biased region" description="Acidic residues" evidence="1">
    <location>
        <begin position="149"/>
        <end position="160"/>
    </location>
</feature>
<feature type="compositionally biased region" description="Basic and acidic residues" evidence="1">
    <location>
        <begin position="452"/>
        <end position="482"/>
    </location>
</feature>
<feature type="compositionally biased region" description="Polar residues" evidence="1">
    <location>
        <begin position="620"/>
        <end position="630"/>
    </location>
</feature>
<evidence type="ECO:0000259" key="2">
    <source>
        <dbReference type="Pfam" id="PF24355"/>
    </source>
</evidence>
<feature type="compositionally biased region" description="Polar residues" evidence="1">
    <location>
        <begin position="171"/>
        <end position="188"/>
    </location>
</feature>
<feature type="compositionally biased region" description="Basic and acidic residues" evidence="1">
    <location>
        <begin position="523"/>
        <end position="538"/>
    </location>
</feature>
<comment type="caution">
    <text evidence="3">The sequence shown here is derived from an EMBL/GenBank/DDBJ whole genome shotgun (WGS) entry which is preliminary data.</text>
</comment>
<sequence>MQHTNEQGPWSHEAMSDVDKTPTAGPFGGEGSASSVSGTSESQGSVASKRMSSASDISKQQVEEIARGVFVDEKSRWFDEILVKVKTEREYNSPPMMDWRLMLGAVVGNPQMALSDASDTPSTEAGPSPRSMSIEMSTSSQKGAYQATVEDEADDRDDCAESGSRAHDSTRGSLSNNGSTYSPTSSLVSETTSSKVSGFSSSRKPSALGPPSLESPCPSPKTRPTVRFSDRGPVILHGRPKPMPPRLELPDANANDAALSAVDKKWGKLFDDKGEPTARLGQFLRGIANFLIAEYSPTNSLVVTPDKLHAFYSRYKLDSESLPFQHMFDSRHRKDFAGLEWLYQDLHCSYHLVQSRPNSTPRIPALTPSGFENWMVRLIQAFPEQEARRLSYIVAELPIAADGPLQDGKAERLPKQLSRHLLPASRHREVHEIVTTAAHSWIKSVGFVELSTRKDSRAEEGSRSSRSREENSGRRRSDENRSEGSSSRHHPKSRDSYSKSGDRGSSRKDPSGRFVPRANSEGSVRRSEPSPPRGDSHKSRSPTSNNRYRSSVSSLNSANTPEDYGLSSPSHQSSSSSSHFPRVTTSSGERRNREQEYRFYQGRAPGDATPRTVMGGGGNSRRQSLLVDTNQPREEVGPTYEEYSRTSPRVARSNVGAEDGGPYRPAHSGGAG</sequence>
<feature type="compositionally biased region" description="Basic and acidic residues" evidence="1">
    <location>
        <begin position="493"/>
        <end position="511"/>
    </location>
</feature>
<accession>A0A9P5GYX0</accession>
<dbReference type="PANTHER" id="PTHR39611">
    <property type="entry name" value="HYDROXYPROLINE-RICH GLYCOPROTEIN DZ-HRGP-RELATED"/>
    <property type="match status" value="1"/>
</dbReference>
<dbReference type="OrthoDB" id="5413703at2759"/>
<feature type="compositionally biased region" description="Low complexity" evidence="1">
    <location>
        <begin position="567"/>
        <end position="587"/>
    </location>
</feature>
<evidence type="ECO:0000313" key="4">
    <source>
        <dbReference type="Proteomes" id="UP000722485"/>
    </source>
</evidence>
<dbReference type="Proteomes" id="UP000722485">
    <property type="component" value="Unassembled WGS sequence"/>
</dbReference>
<name>A0A9P5GYX0_9HYPO</name>
<protein>
    <recommendedName>
        <fullName evidence="2">DUF7514 domain-containing protein</fullName>
    </recommendedName>
</protein>
<feature type="domain" description="DUF7514" evidence="2">
    <location>
        <begin position="267"/>
        <end position="437"/>
    </location>
</feature>
<evidence type="ECO:0000256" key="1">
    <source>
        <dbReference type="SAM" id="MobiDB-lite"/>
    </source>
</evidence>
<dbReference type="PANTHER" id="PTHR39611:SF1">
    <property type="entry name" value="HYDROXYPROLINE-RICH GLYCOPROTEIN DZ-HRGP"/>
    <property type="match status" value="1"/>
</dbReference>
<feature type="region of interest" description="Disordered" evidence="1">
    <location>
        <begin position="112"/>
        <end position="247"/>
    </location>
</feature>
<dbReference type="AlphaFoldDB" id="A0A9P5GYX0"/>
<feature type="compositionally biased region" description="Polar residues" evidence="1">
    <location>
        <begin position="50"/>
        <end position="60"/>
    </location>
</feature>
<proteinExistence type="predicted"/>
<dbReference type="InterPro" id="IPR055936">
    <property type="entry name" value="DUF7514"/>
</dbReference>
<dbReference type="EMBL" id="JAANBB010000571">
    <property type="protein sequence ID" value="KAF7539117.1"/>
    <property type="molecule type" value="Genomic_DNA"/>
</dbReference>
<feature type="compositionally biased region" description="Basic and acidic residues" evidence="1">
    <location>
        <begin position="588"/>
        <end position="597"/>
    </location>
</feature>
<feature type="compositionally biased region" description="Low complexity" evidence="1">
    <location>
        <begin position="189"/>
        <end position="206"/>
    </location>
</feature>
<feature type="region of interest" description="Disordered" evidence="1">
    <location>
        <begin position="452"/>
        <end position="672"/>
    </location>
</feature>
<feature type="compositionally biased region" description="Polar residues" evidence="1">
    <location>
        <begin position="541"/>
        <end position="560"/>
    </location>
</feature>
<feature type="region of interest" description="Disordered" evidence="1">
    <location>
        <begin position="1"/>
        <end position="61"/>
    </location>
</feature>
<feature type="compositionally biased region" description="Polar residues" evidence="1">
    <location>
        <begin position="117"/>
        <end position="143"/>
    </location>
</feature>
<organism evidence="3 4">
    <name type="scientific">Cylindrodendrum hubeiense</name>
    <dbReference type="NCBI Taxonomy" id="595255"/>
    <lineage>
        <taxon>Eukaryota</taxon>
        <taxon>Fungi</taxon>
        <taxon>Dikarya</taxon>
        <taxon>Ascomycota</taxon>
        <taxon>Pezizomycotina</taxon>
        <taxon>Sordariomycetes</taxon>
        <taxon>Hypocreomycetidae</taxon>
        <taxon>Hypocreales</taxon>
        <taxon>Nectriaceae</taxon>
        <taxon>Cylindrodendrum</taxon>
    </lineage>
</organism>
<dbReference type="Pfam" id="PF24355">
    <property type="entry name" value="DUF7514"/>
    <property type="match status" value="1"/>
</dbReference>
<feature type="compositionally biased region" description="Low complexity" evidence="1">
    <location>
        <begin position="32"/>
        <end position="46"/>
    </location>
</feature>
<gene>
    <name evidence="3" type="ORF">G7Z17_g12496</name>
</gene>
<reference evidence="3" key="1">
    <citation type="submission" date="2020-03" db="EMBL/GenBank/DDBJ databases">
        <title>Draft Genome Sequence of Cylindrodendrum hubeiense.</title>
        <authorList>
            <person name="Buettner E."/>
            <person name="Kellner H."/>
        </authorList>
    </citation>
    <scope>NUCLEOTIDE SEQUENCE</scope>
    <source>
        <strain evidence="3">IHI 201604</strain>
    </source>
</reference>
<evidence type="ECO:0000313" key="3">
    <source>
        <dbReference type="EMBL" id="KAF7539117.1"/>
    </source>
</evidence>